<name>A0A7S3LU13_9EUKA</name>
<keyword evidence="1" id="KW-0472">Membrane</keyword>
<gene>
    <name evidence="2" type="ORF">PBIL07802_LOCUS26039</name>
</gene>
<organism evidence="2">
    <name type="scientific">Palpitomonas bilix</name>
    <dbReference type="NCBI Taxonomy" id="652834"/>
    <lineage>
        <taxon>Eukaryota</taxon>
        <taxon>Eukaryota incertae sedis</taxon>
    </lineage>
</organism>
<proteinExistence type="predicted"/>
<protein>
    <submittedName>
        <fullName evidence="2">Uncharacterized protein</fullName>
    </submittedName>
</protein>
<accession>A0A7S3LU13</accession>
<evidence type="ECO:0000256" key="1">
    <source>
        <dbReference type="SAM" id="Phobius"/>
    </source>
</evidence>
<reference evidence="2" key="1">
    <citation type="submission" date="2021-01" db="EMBL/GenBank/DDBJ databases">
        <authorList>
            <person name="Corre E."/>
            <person name="Pelletier E."/>
            <person name="Niang G."/>
            <person name="Scheremetjew M."/>
            <person name="Finn R."/>
            <person name="Kale V."/>
            <person name="Holt S."/>
            <person name="Cochrane G."/>
            <person name="Meng A."/>
            <person name="Brown T."/>
            <person name="Cohen L."/>
        </authorList>
    </citation>
    <scope>NUCLEOTIDE SEQUENCE</scope>
    <source>
        <strain evidence="2">NIES-2562</strain>
    </source>
</reference>
<feature type="transmembrane region" description="Helical" evidence="1">
    <location>
        <begin position="41"/>
        <end position="67"/>
    </location>
</feature>
<keyword evidence="1" id="KW-0812">Transmembrane</keyword>
<keyword evidence="1" id="KW-1133">Transmembrane helix</keyword>
<evidence type="ECO:0000313" key="2">
    <source>
        <dbReference type="EMBL" id="CAE0263736.1"/>
    </source>
</evidence>
<dbReference type="EMBL" id="HBIB01040025">
    <property type="protein sequence ID" value="CAE0263736.1"/>
    <property type="molecule type" value="Transcribed_RNA"/>
</dbReference>
<sequence length="127" mass="14654">MWYIYALPSPAQPSPHMEDWRTLSSLIPLSERRDPSCSLRVCVVAAYAFVLFKLAFSSLFYSALFMFLPPSPLYVHFFFMELARFSFAAPLTTTFQSNMLHNLPFTFRTLTPFFCPLRKGDQLTSCT</sequence>
<dbReference type="AlphaFoldDB" id="A0A7S3LU13"/>